<dbReference type="PANTHER" id="PTHR13142">
    <property type="entry name" value="INNER CENTROMERE PROTEIN"/>
    <property type="match status" value="1"/>
</dbReference>
<feature type="domain" description="Inner centromere protein ARK-binding" evidence="9">
    <location>
        <begin position="1071"/>
        <end position="1128"/>
    </location>
</feature>
<evidence type="ECO:0000313" key="11">
    <source>
        <dbReference type="Proteomes" id="UP001138500"/>
    </source>
</evidence>
<feature type="compositionally biased region" description="Polar residues" evidence="8">
    <location>
        <begin position="708"/>
        <end position="724"/>
    </location>
</feature>
<name>A0A9W7W1U8_9PEZI</name>
<dbReference type="GO" id="GO:0005819">
    <property type="term" value="C:spindle"/>
    <property type="evidence" value="ECO:0007669"/>
    <property type="project" value="UniProtKB-SubCell"/>
</dbReference>
<evidence type="ECO:0000256" key="8">
    <source>
        <dbReference type="SAM" id="MobiDB-lite"/>
    </source>
</evidence>
<comment type="subcellular location">
    <subcellularLocation>
        <location evidence="2">Cytoplasm</location>
        <location evidence="2">Cytoskeleton</location>
        <location evidence="2">Spindle</location>
    </subcellularLocation>
    <subcellularLocation>
        <location evidence="1">Nucleus</location>
    </subcellularLocation>
</comment>
<organism evidence="10 11">
    <name type="scientific">Teratosphaeria destructans</name>
    <dbReference type="NCBI Taxonomy" id="418781"/>
    <lineage>
        <taxon>Eukaryota</taxon>
        <taxon>Fungi</taxon>
        <taxon>Dikarya</taxon>
        <taxon>Ascomycota</taxon>
        <taxon>Pezizomycotina</taxon>
        <taxon>Dothideomycetes</taxon>
        <taxon>Dothideomycetidae</taxon>
        <taxon>Mycosphaerellales</taxon>
        <taxon>Teratosphaeriaceae</taxon>
        <taxon>Teratosphaeria</taxon>
    </lineage>
</organism>
<protein>
    <submittedName>
        <fullName evidence="10">C-type lectin</fullName>
    </submittedName>
</protein>
<comment type="similarity">
    <text evidence="3">Belongs to the INCENP family.</text>
</comment>
<evidence type="ECO:0000256" key="5">
    <source>
        <dbReference type="ARBA" id="ARBA00022829"/>
    </source>
</evidence>
<dbReference type="Proteomes" id="UP001138500">
    <property type="component" value="Unassembled WGS sequence"/>
</dbReference>
<dbReference type="GO" id="GO:0007059">
    <property type="term" value="P:chromosome segregation"/>
    <property type="evidence" value="ECO:0007669"/>
    <property type="project" value="UniProtKB-KW"/>
</dbReference>
<feature type="compositionally biased region" description="Basic and acidic residues" evidence="8">
    <location>
        <begin position="946"/>
        <end position="955"/>
    </location>
</feature>
<feature type="compositionally biased region" description="Polar residues" evidence="8">
    <location>
        <begin position="168"/>
        <end position="177"/>
    </location>
</feature>
<dbReference type="Pfam" id="PF03941">
    <property type="entry name" value="INCENP_ARK-bind"/>
    <property type="match status" value="1"/>
</dbReference>
<feature type="compositionally biased region" description="Basic and acidic residues" evidence="8">
    <location>
        <begin position="823"/>
        <end position="851"/>
    </location>
</feature>
<feature type="compositionally biased region" description="Polar residues" evidence="8">
    <location>
        <begin position="1014"/>
        <end position="1023"/>
    </location>
</feature>
<feature type="compositionally biased region" description="Basic and acidic residues" evidence="8">
    <location>
        <begin position="544"/>
        <end position="553"/>
    </location>
</feature>
<evidence type="ECO:0000256" key="7">
    <source>
        <dbReference type="ARBA" id="ARBA00023242"/>
    </source>
</evidence>
<evidence type="ECO:0000256" key="2">
    <source>
        <dbReference type="ARBA" id="ARBA00004186"/>
    </source>
</evidence>
<keyword evidence="5" id="KW-0159">Chromosome partition</keyword>
<feature type="compositionally biased region" description="Polar residues" evidence="8">
    <location>
        <begin position="996"/>
        <end position="1006"/>
    </location>
</feature>
<feature type="compositionally biased region" description="Basic and acidic residues" evidence="8">
    <location>
        <begin position="178"/>
        <end position="190"/>
    </location>
</feature>
<dbReference type="AlphaFoldDB" id="A0A9W7W1U8"/>
<dbReference type="InterPro" id="IPR005635">
    <property type="entry name" value="Inner_centromere_prot_ARK-bd"/>
</dbReference>
<gene>
    <name evidence="10" type="ORF">Tdes44962_MAKER09881</name>
</gene>
<feature type="compositionally biased region" description="Low complexity" evidence="8">
    <location>
        <begin position="1045"/>
        <end position="1063"/>
    </location>
</feature>
<feature type="compositionally biased region" description="Basic and acidic residues" evidence="8">
    <location>
        <begin position="214"/>
        <end position="232"/>
    </location>
</feature>
<feature type="compositionally biased region" description="Acidic residues" evidence="8">
    <location>
        <begin position="246"/>
        <end position="273"/>
    </location>
</feature>
<feature type="region of interest" description="Disordered" evidence="8">
    <location>
        <begin position="524"/>
        <end position="1094"/>
    </location>
</feature>
<reference evidence="10 11" key="1">
    <citation type="journal article" date="2018" name="IMA Fungus">
        <title>IMA Genome-F 10: Nine draft genome sequences of Claviceps purpurea s.lat., including C. arundinis, C. humidiphila, and C. cf. spartinae, pseudomolecules for the pitch canker pathogen Fusarium circinatum, draft genome of Davidsoniella eucalypti, Grosmannia galeiformis, Quambalaria eucalypti, and Teratosphaeria destructans.</title>
        <authorList>
            <person name="Wingfield B.D."/>
            <person name="Liu M."/>
            <person name="Nguyen H.D."/>
            <person name="Lane F.A."/>
            <person name="Morgan S.W."/>
            <person name="De Vos L."/>
            <person name="Wilken P.M."/>
            <person name="Duong T.A."/>
            <person name="Aylward J."/>
            <person name="Coetzee M.P."/>
            <person name="Dadej K."/>
            <person name="De Beer Z.W."/>
            <person name="Findlay W."/>
            <person name="Havenga M."/>
            <person name="Kolarik M."/>
            <person name="Menzies J.G."/>
            <person name="Naidoo K."/>
            <person name="Pochopski O."/>
            <person name="Shoukouhi P."/>
            <person name="Santana Q.C."/>
            <person name="Seifert K.A."/>
            <person name="Soal N."/>
            <person name="Steenkamp E.T."/>
            <person name="Tatham C.T."/>
            <person name="van der Nest M.A."/>
            <person name="Wingfield M.J."/>
        </authorList>
    </citation>
    <scope>NUCLEOTIDE SEQUENCE [LARGE SCALE GENOMIC DNA]</scope>
    <source>
        <strain evidence="10">CMW44962</strain>
    </source>
</reference>
<evidence type="ECO:0000259" key="9">
    <source>
        <dbReference type="Pfam" id="PF03941"/>
    </source>
</evidence>
<reference evidence="10 11" key="2">
    <citation type="journal article" date="2021" name="Curr. Genet.">
        <title>Genetic response to nitrogen starvation in the aggressive Eucalyptus foliar pathogen Teratosphaeria destructans.</title>
        <authorList>
            <person name="Havenga M."/>
            <person name="Wingfield B.D."/>
            <person name="Wingfield M.J."/>
            <person name="Dreyer L.L."/>
            <person name="Roets F."/>
            <person name="Aylward J."/>
        </authorList>
    </citation>
    <scope>NUCLEOTIDE SEQUENCE [LARGE SCALE GENOMIC DNA]</scope>
    <source>
        <strain evidence="10">CMW44962</strain>
    </source>
</reference>
<evidence type="ECO:0000256" key="6">
    <source>
        <dbReference type="ARBA" id="ARBA00023212"/>
    </source>
</evidence>
<dbReference type="PANTHER" id="PTHR13142:SF1">
    <property type="entry name" value="INNER CENTROMERE PROTEIN"/>
    <property type="match status" value="1"/>
</dbReference>
<accession>A0A9W7W1U8</accession>
<keyword evidence="4" id="KW-0963">Cytoplasm</keyword>
<sequence>MATAQDKAAVGGASWIQAEREQTGVFVRQDVEEFTFSVRNEMEWLNEHMADIFSNGNLNLADIFKTPGKLRGKTPRTARKVHAAGTPRQPLTDIFAPNAQFMPPPAQKGAFHDDVAQFQIAEDDKENGPQRRPISRSKSPQRIGKPGYTDSGYHGMTEDEMDVDTRTETATVSSQQSEVHKLPLRDDEARPQPVRQYTGTGEGEGISDDSFQSAKEDLTSRNASKDPLRDEAQMDENAGATHDDDVAMEENEMETQDEDVEPESVEEDADVDAEAPGTPSDASSPEKPLQRKSSFTFSSLPAREPLTGKRSMGADAARNSVLARSFGAKSIGHAKDDEEEHRSEEAKVHTKTSTQSLHERIMMLGKTKEPRPSKSIPAAVLYPQLPSTGDDGTTVPANAAPELPAKEEDASVENEDDDDWIAPSKTAHVHPQQVLERPTTPSASPARPTMHQKSISTTYIPSPSRPTVFSHKKSQSVYSVAGAPDSTTPAGSPMVKRQEGPLSASKSKLWSAIKSAKSIFASSASASAAAKLEAHNNPAPQRPATRDEADDLRSTAVFNMPGALYSQPQVPAQSVVSLVSASPLRKTRSSNESDKKRDKESKAQAKAADALEKVREKERQKVAKEQQERRKAEEAEAMAKAEQEAREAAEAAQRPATSGHDGAAETERAPPSGAKSLHPPGKLRAPGRLVRPTRTEPAARPAPVSIRVASQSQRMGQPAQSFSKSQHESTAPPPPPPKTGLRTTSAMGNARTSAAPNNARVKALEAAARKKEADERAAQRKLEQKRELERKRAAKAEEERRAEEERKAAEQARVQEARLAAQRKADQQAAEARKREMQRLDQQRQQEEAQKAKAAYELAEAIKRERAAQAPPAPRGDVGGTLRQLAKNTVSEQTGRPPLQPNPAKPAKRLFQTEDDEPVFQQQPQRPGMPRAPPSFQQNDAKRRKTNEDQDEPPRHSVMAPPRRPSNMRKESTLRQFPHGYTHAPPPAAHHAPSMFKSTVTAQHQLQHGGKPNHPSQTVQVSNARIPFAETNNPPGPAHQQYKTPARPAQAPKSAKSSPAYPKGDNIELPEIATDSEDEEDSDEETGGFRAPSWAASPALRDLLTQQQLVDPESVFGPIGELKMDEVFKNGKNQERLKRFRDRGSSAMWVETGDAVTSAEKRRDMEVRERVAKEGGWRYEPGK</sequence>
<feature type="region of interest" description="Disordered" evidence="8">
    <location>
        <begin position="382"/>
        <end position="504"/>
    </location>
</feature>
<feature type="compositionally biased region" description="Acidic residues" evidence="8">
    <location>
        <begin position="410"/>
        <end position="420"/>
    </location>
</feature>
<keyword evidence="7" id="KW-0539">Nucleus</keyword>
<evidence type="ECO:0000313" key="10">
    <source>
        <dbReference type="EMBL" id="KAH9827001.1"/>
    </source>
</evidence>
<feature type="compositionally biased region" description="Basic and acidic residues" evidence="8">
    <location>
        <begin position="589"/>
        <end position="649"/>
    </location>
</feature>
<dbReference type="GO" id="GO:0005634">
    <property type="term" value="C:nucleus"/>
    <property type="evidence" value="ECO:0007669"/>
    <property type="project" value="UniProtKB-SubCell"/>
</dbReference>
<dbReference type="OrthoDB" id="6123at2759"/>
<feature type="compositionally biased region" description="Polar residues" evidence="8">
    <location>
        <begin position="566"/>
        <end position="580"/>
    </location>
</feature>
<comment type="caution">
    <text evidence="10">The sequence shown here is derived from an EMBL/GenBank/DDBJ whole genome shotgun (WGS) entry which is preliminary data.</text>
</comment>
<feature type="compositionally biased region" description="Polar residues" evidence="8">
    <location>
        <begin position="741"/>
        <end position="756"/>
    </location>
</feature>
<feature type="region of interest" description="Disordered" evidence="8">
    <location>
        <begin position="122"/>
        <end position="358"/>
    </location>
</feature>
<feature type="compositionally biased region" description="Basic and acidic residues" evidence="8">
    <location>
        <begin position="333"/>
        <end position="348"/>
    </location>
</feature>
<evidence type="ECO:0000256" key="4">
    <source>
        <dbReference type="ARBA" id="ARBA00022490"/>
    </source>
</evidence>
<feature type="compositionally biased region" description="Acidic residues" evidence="8">
    <location>
        <begin position="1074"/>
        <end position="1086"/>
    </location>
</feature>
<feature type="compositionally biased region" description="Basic and acidic residues" evidence="8">
    <location>
        <begin position="767"/>
        <end position="816"/>
    </location>
</feature>
<keyword evidence="6" id="KW-0206">Cytoskeleton</keyword>
<evidence type="ECO:0000256" key="3">
    <source>
        <dbReference type="ARBA" id="ARBA00010042"/>
    </source>
</evidence>
<feature type="compositionally biased region" description="Polar residues" evidence="8">
    <location>
        <begin position="451"/>
        <end position="467"/>
    </location>
</feature>
<feature type="compositionally biased region" description="Low complexity" evidence="8">
    <location>
        <begin position="437"/>
        <end position="449"/>
    </location>
</feature>
<dbReference type="EMBL" id="RIBY02001929">
    <property type="protein sequence ID" value="KAH9827001.1"/>
    <property type="molecule type" value="Genomic_DNA"/>
</dbReference>
<evidence type="ECO:0000256" key="1">
    <source>
        <dbReference type="ARBA" id="ARBA00004123"/>
    </source>
</evidence>
<keyword evidence="11" id="KW-1185">Reference proteome</keyword>
<proteinExistence type="inferred from homology"/>